<dbReference type="AlphaFoldDB" id="A0A078A9F8"/>
<dbReference type="OMA" id="IETPMEG"/>
<evidence type="ECO:0000313" key="4">
    <source>
        <dbReference type="Proteomes" id="UP000039865"/>
    </source>
</evidence>
<evidence type="ECO:0000259" key="2">
    <source>
        <dbReference type="Pfam" id="PF10407"/>
    </source>
</evidence>
<evidence type="ECO:0000256" key="1">
    <source>
        <dbReference type="SAM" id="MobiDB-lite"/>
    </source>
</evidence>
<dbReference type="InParanoid" id="A0A078A9F8"/>
<organism evidence="3 4">
    <name type="scientific">Stylonychia lemnae</name>
    <name type="common">Ciliate</name>
    <dbReference type="NCBI Taxonomy" id="5949"/>
    <lineage>
        <taxon>Eukaryota</taxon>
        <taxon>Sar</taxon>
        <taxon>Alveolata</taxon>
        <taxon>Ciliophora</taxon>
        <taxon>Intramacronucleata</taxon>
        <taxon>Spirotrichea</taxon>
        <taxon>Stichotrichia</taxon>
        <taxon>Sporadotrichida</taxon>
        <taxon>Oxytrichidae</taxon>
        <taxon>Stylonychinae</taxon>
        <taxon>Stylonychia</taxon>
    </lineage>
</organism>
<dbReference type="OrthoDB" id="312805at2759"/>
<dbReference type="Pfam" id="PF10407">
    <property type="entry name" value="Cytokin_check_N"/>
    <property type="match status" value="1"/>
</dbReference>
<accession>A0A078A9F8</accession>
<protein>
    <recommendedName>
        <fullName evidence="2">Nucleolar protein Dnt1-like N-terminal domain-containing protein</fullName>
    </recommendedName>
</protein>
<dbReference type="InterPro" id="IPR011989">
    <property type="entry name" value="ARM-like"/>
</dbReference>
<gene>
    <name evidence="3" type="primary">Contig11695.g12507</name>
    <name evidence="3" type="ORF">STYLEM_7875</name>
</gene>
<keyword evidence="4" id="KW-1185">Reference proteome</keyword>
<dbReference type="InterPro" id="IPR016024">
    <property type="entry name" value="ARM-type_fold"/>
</dbReference>
<evidence type="ECO:0000313" key="3">
    <source>
        <dbReference type="EMBL" id="CDW78890.1"/>
    </source>
</evidence>
<dbReference type="EMBL" id="CCKQ01007513">
    <property type="protein sequence ID" value="CDW78890.1"/>
    <property type="molecule type" value="Genomic_DNA"/>
</dbReference>
<feature type="compositionally biased region" description="Polar residues" evidence="1">
    <location>
        <begin position="347"/>
        <end position="370"/>
    </location>
</feature>
<feature type="domain" description="Nucleolar protein Dnt1-like N-terminal" evidence="2">
    <location>
        <begin position="51"/>
        <end position="114"/>
    </location>
</feature>
<dbReference type="Gene3D" id="1.25.10.10">
    <property type="entry name" value="Leucine-rich Repeat Variant"/>
    <property type="match status" value="1"/>
</dbReference>
<name>A0A078A9F8_STYLE</name>
<proteinExistence type="predicted"/>
<sequence length="750" mass="86424">MSMTQLGAGGHYQMGDNSLLSTIPMNQNQNGPVLKIYVTMRKDYESDIDYKRLTLMIESNARIADLKRKIEKEFTDLFPNEPPFVTAKLEDEYGYSLSNSSRVGDFLKYGDRVVAQPELLLDPSRRQQDPSGQLNLHGGSNTEELIIMLKNLQQTIVNKIAMSQIQEYPNTVQLLELIIPLGFNPNKQVIHNICLILSRAIDFQNVRLFDDPINRNLLELILLMVQLWITDYVEQDSFILGSVVELIEILIHSAQFWATFKTMPVTARLLNMSKRPSINAFVKTKIISIVTAISKPSHNMVRPPSPSQQRNVAMNMRQNQTEESKMGGTSLSYELDTAYRNPQSFQMPQQQDTSAMRQQTGINKSYNDRLTQSRDRTRIILPYQNYDPHQPVVSQTFNRIIDQQNNMEIQQRRPPSNDTYNRPIDQLQARSNFQDPSVFDRHQNMTDKISVPLNDSLIGDYCQMLTPENTKEIQCFALQSLDPMIDDVIRRIMGSTDLLMSVFAIIDYLNFPFEIQQSQFKILQKIADTMNEARAMDIIKRNGLSRLINVFTKHNPRFQPVISHLIQKIVQHGKKNFDVKSLFALTQTSLPNIQELGIKSLVQLSENKEESKVNQEYLRSIDAEFENFIPHLIDMSKNQQKYSDDMRLSALQVLANLSLRDYLRPQIFSHKGMELFLEHIRKINPSMQTLQQNEAMRVAAKGLVNLVSNRRDLRLQVVAELTDEIKKIYRNELDPIVAAYIQTLLHQTPS</sequence>
<dbReference type="Proteomes" id="UP000039865">
    <property type="component" value="Unassembled WGS sequence"/>
</dbReference>
<feature type="region of interest" description="Disordered" evidence="1">
    <location>
        <begin position="347"/>
        <end position="373"/>
    </location>
</feature>
<dbReference type="InterPro" id="IPR018844">
    <property type="entry name" value="Dnt1-like_N"/>
</dbReference>
<dbReference type="SUPFAM" id="SSF48371">
    <property type="entry name" value="ARM repeat"/>
    <property type="match status" value="1"/>
</dbReference>
<reference evidence="3 4" key="1">
    <citation type="submission" date="2014-06" db="EMBL/GenBank/DDBJ databases">
        <authorList>
            <person name="Swart Estienne"/>
        </authorList>
    </citation>
    <scope>NUCLEOTIDE SEQUENCE [LARGE SCALE GENOMIC DNA]</scope>
    <source>
        <strain evidence="3 4">130c</strain>
    </source>
</reference>